<organism evidence="1">
    <name type="scientific">Arundo donax</name>
    <name type="common">Giant reed</name>
    <name type="synonym">Donax arundinaceus</name>
    <dbReference type="NCBI Taxonomy" id="35708"/>
    <lineage>
        <taxon>Eukaryota</taxon>
        <taxon>Viridiplantae</taxon>
        <taxon>Streptophyta</taxon>
        <taxon>Embryophyta</taxon>
        <taxon>Tracheophyta</taxon>
        <taxon>Spermatophyta</taxon>
        <taxon>Magnoliopsida</taxon>
        <taxon>Liliopsida</taxon>
        <taxon>Poales</taxon>
        <taxon>Poaceae</taxon>
        <taxon>PACMAD clade</taxon>
        <taxon>Arundinoideae</taxon>
        <taxon>Arundineae</taxon>
        <taxon>Arundo</taxon>
    </lineage>
</organism>
<protein>
    <submittedName>
        <fullName evidence="1">Uncharacterized protein</fullName>
    </submittedName>
</protein>
<dbReference type="EMBL" id="GBRH01254685">
    <property type="protein sequence ID" value="JAD43210.1"/>
    <property type="molecule type" value="Transcribed_RNA"/>
</dbReference>
<evidence type="ECO:0000313" key="1">
    <source>
        <dbReference type="EMBL" id="JAD68630.1"/>
    </source>
</evidence>
<proteinExistence type="predicted"/>
<reference evidence="1" key="1">
    <citation type="submission" date="2014-09" db="EMBL/GenBank/DDBJ databases">
        <authorList>
            <person name="Magalhaes I.L.F."/>
            <person name="Oliveira U."/>
            <person name="Santos F.R."/>
            <person name="Vidigal T.H.D.A."/>
            <person name="Brescovit A.D."/>
            <person name="Santos A.J."/>
        </authorList>
    </citation>
    <scope>NUCLEOTIDE SEQUENCE</scope>
    <source>
        <tissue evidence="1">Shoot tissue taken approximately 20 cm above the soil surface</tissue>
    </source>
</reference>
<sequence>MLRSPLLFAPLSPFPSPLLICSHISSLLSPISTLLSAHLAWMQEIDEAGAQKQSPFLSSLP</sequence>
<reference evidence="1" key="2">
    <citation type="journal article" date="2015" name="Data Brief">
        <title>Shoot transcriptome of the giant reed, Arundo donax.</title>
        <authorList>
            <person name="Barrero R.A."/>
            <person name="Guerrero F.D."/>
            <person name="Moolhuijzen P."/>
            <person name="Goolsby J.A."/>
            <person name="Tidwell J."/>
            <person name="Bellgard S.E."/>
            <person name="Bellgard M.I."/>
        </authorList>
    </citation>
    <scope>NUCLEOTIDE SEQUENCE</scope>
    <source>
        <tissue evidence="1">Shoot tissue taken approximately 20 cm above the soil surface</tissue>
    </source>
</reference>
<name>A0A0A9C5I1_ARUDO</name>
<accession>A0A0A9C5I1</accession>
<dbReference type="AlphaFoldDB" id="A0A0A9C5I1"/>
<dbReference type="EMBL" id="GBRH01229265">
    <property type="protein sequence ID" value="JAD68630.1"/>
    <property type="molecule type" value="Transcribed_RNA"/>
</dbReference>